<dbReference type="EMBL" id="JACIDJ010000001">
    <property type="protein sequence ID" value="MBB3897588.1"/>
    <property type="molecule type" value="Genomic_DNA"/>
</dbReference>
<accession>A0A840A6E6</accession>
<evidence type="ECO:0000313" key="2">
    <source>
        <dbReference type="Proteomes" id="UP000553193"/>
    </source>
</evidence>
<dbReference type="InterPro" id="IPR013078">
    <property type="entry name" value="His_Pase_superF_clade-1"/>
</dbReference>
<name>A0A840A6E6_9PROT</name>
<dbReference type="PANTHER" id="PTHR48100">
    <property type="entry name" value="BROAD-SPECIFICITY PHOSPHATASE YOR283W-RELATED"/>
    <property type="match status" value="1"/>
</dbReference>
<evidence type="ECO:0000313" key="1">
    <source>
        <dbReference type="EMBL" id="MBB3897588.1"/>
    </source>
</evidence>
<dbReference type="SUPFAM" id="SSF53254">
    <property type="entry name" value="Phosphoglycerate mutase-like"/>
    <property type="match status" value="1"/>
</dbReference>
<dbReference type="PANTHER" id="PTHR48100:SF1">
    <property type="entry name" value="HISTIDINE PHOSPHATASE FAMILY PROTEIN-RELATED"/>
    <property type="match status" value="1"/>
</dbReference>
<proteinExistence type="predicted"/>
<comment type="caution">
    <text evidence="1">The sequence shown here is derived from an EMBL/GenBank/DDBJ whole genome shotgun (WGS) entry which is preliminary data.</text>
</comment>
<dbReference type="Gene3D" id="3.40.50.1240">
    <property type="entry name" value="Phosphoglycerate mutase-like"/>
    <property type="match status" value="1"/>
</dbReference>
<dbReference type="GO" id="GO:0016791">
    <property type="term" value="F:phosphatase activity"/>
    <property type="evidence" value="ECO:0007669"/>
    <property type="project" value="TreeGrafter"/>
</dbReference>
<keyword evidence="2" id="KW-1185">Reference proteome</keyword>
<dbReference type="CDD" id="cd07067">
    <property type="entry name" value="HP_PGM_like"/>
    <property type="match status" value="1"/>
</dbReference>
<dbReference type="SMART" id="SM00855">
    <property type="entry name" value="PGAM"/>
    <property type="match status" value="1"/>
</dbReference>
<dbReference type="InterPro" id="IPR029033">
    <property type="entry name" value="His_PPase_superfam"/>
</dbReference>
<sequence>MIFLRHGQSEFNLLFTQTRRDPGIIDPKLTLLGHEQAERAAEELAKRDIRRVITSPYTRALQTATPVARALGLPLTVTPTVRERYAFSCDVGTPVSHLQRDWPGVGFHAIEEIWWPPIEEPEDQVLARAALFRAEMAALDDWAHTLVVSHWGFILAFTGQSVMNGQMIEADPTAGAPENVVWRH</sequence>
<dbReference type="Proteomes" id="UP000553193">
    <property type="component" value="Unassembled WGS sequence"/>
</dbReference>
<protein>
    <submittedName>
        <fullName evidence="1">Broad specificity phosphatase PhoE</fullName>
    </submittedName>
</protein>
<dbReference type="InterPro" id="IPR050275">
    <property type="entry name" value="PGM_Phosphatase"/>
</dbReference>
<dbReference type="RefSeq" id="WP_184382528.1">
    <property type="nucleotide sequence ID" value="NZ_JACIDJ010000001.1"/>
</dbReference>
<organism evidence="1 2">
    <name type="scientific">Roseococcus suduntuyensis</name>
    <dbReference type="NCBI Taxonomy" id="455361"/>
    <lineage>
        <taxon>Bacteria</taxon>
        <taxon>Pseudomonadati</taxon>
        <taxon>Pseudomonadota</taxon>
        <taxon>Alphaproteobacteria</taxon>
        <taxon>Acetobacterales</taxon>
        <taxon>Roseomonadaceae</taxon>
        <taxon>Roseococcus</taxon>
    </lineage>
</organism>
<dbReference type="AlphaFoldDB" id="A0A840A6E6"/>
<dbReference type="Pfam" id="PF00300">
    <property type="entry name" value="His_Phos_1"/>
    <property type="match status" value="1"/>
</dbReference>
<gene>
    <name evidence="1" type="ORF">GGQ83_001014</name>
</gene>
<reference evidence="1 2" key="1">
    <citation type="submission" date="2020-08" db="EMBL/GenBank/DDBJ databases">
        <title>Genomic Encyclopedia of Type Strains, Phase IV (KMG-IV): sequencing the most valuable type-strain genomes for metagenomic binning, comparative biology and taxonomic classification.</title>
        <authorList>
            <person name="Goeker M."/>
        </authorList>
    </citation>
    <scope>NUCLEOTIDE SEQUENCE [LARGE SCALE GENOMIC DNA]</scope>
    <source>
        <strain evidence="1 2">DSM 19979</strain>
    </source>
</reference>
<dbReference type="GO" id="GO:0005737">
    <property type="term" value="C:cytoplasm"/>
    <property type="evidence" value="ECO:0007669"/>
    <property type="project" value="TreeGrafter"/>
</dbReference>